<organism evidence="1 2">
    <name type="scientific">Vespula maculifrons</name>
    <name type="common">Eastern yellow jacket</name>
    <name type="synonym">Wasp</name>
    <dbReference type="NCBI Taxonomy" id="7453"/>
    <lineage>
        <taxon>Eukaryota</taxon>
        <taxon>Metazoa</taxon>
        <taxon>Ecdysozoa</taxon>
        <taxon>Arthropoda</taxon>
        <taxon>Hexapoda</taxon>
        <taxon>Insecta</taxon>
        <taxon>Pterygota</taxon>
        <taxon>Neoptera</taxon>
        <taxon>Endopterygota</taxon>
        <taxon>Hymenoptera</taxon>
        <taxon>Apocrita</taxon>
        <taxon>Aculeata</taxon>
        <taxon>Vespoidea</taxon>
        <taxon>Vespidae</taxon>
        <taxon>Vespinae</taxon>
        <taxon>Vespula</taxon>
    </lineage>
</organism>
<sequence length="107" mass="12839">MGVEDATWRNLGDNRDLIVFKNGVLSPLLFLRRYRRRYGPIGTTRAFQRTLERPYRWHSFGGINFQIFFSYWSDSGERDICVRGATRTFQRPFERSPKWRSLGDNWN</sequence>
<accession>A0ABD2CJG6</accession>
<name>A0ABD2CJG6_VESMC</name>
<evidence type="ECO:0000313" key="1">
    <source>
        <dbReference type="EMBL" id="KAL2745235.1"/>
    </source>
</evidence>
<comment type="caution">
    <text evidence="1">The sequence shown here is derived from an EMBL/GenBank/DDBJ whole genome shotgun (WGS) entry which is preliminary data.</text>
</comment>
<dbReference type="AlphaFoldDB" id="A0ABD2CJG6"/>
<keyword evidence="2" id="KW-1185">Reference proteome</keyword>
<gene>
    <name evidence="1" type="ORF">V1477_006652</name>
</gene>
<dbReference type="EMBL" id="JAYRBN010000046">
    <property type="protein sequence ID" value="KAL2745235.1"/>
    <property type="molecule type" value="Genomic_DNA"/>
</dbReference>
<protein>
    <submittedName>
        <fullName evidence="1">Uncharacterized protein</fullName>
    </submittedName>
</protein>
<reference evidence="1 2" key="1">
    <citation type="journal article" date="2024" name="Ann. Entomol. Soc. Am.">
        <title>Genomic analyses of the southern and eastern yellowjacket wasps (Hymenoptera: Vespidae) reveal evolutionary signatures of social life.</title>
        <authorList>
            <person name="Catto M.A."/>
            <person name="Caine P.B."/>
            <person name="Orr S.E."/>
            <person name="Hunt B.G."/>
            <person name="Goodisman M.A.D."/>
        </authorList>
    </citation>
    <scope>NUCLEOTIDE SEQUENCE [LARGE SCALE GENOMIC DNA]</scope>
    <source>
        <strain evidence="1">232</strain>
        <tissue evidence="1">Head and thorax</tissue>
    </source>
</reference>
<evidence type="ECO:0000313" key="2">
    <source>
        <dbReference type="Proteomes" id="UP001607303"/>
    </source>
</evidence>
<proteinExistence type="predicted"/>
<dbReference type="Proteomes" id="UP001607303">
    <property type="component" value="Unassembled WGS sequence"/>
</dbReference>